<name>A0A192A867_9RALS</name>
<feature type="transmembrane region" description="Helical" evidence="1">
    <location>
        <begin position="30"/>
        <end position="50"/>
    </location>
</feature>
<dbReference type="OrthoDB" id="6626567at2"/>
<reference evidence="3" key="1">
    <citation type="submission" date="2016-06" db="EMBL/GenBank/DDBJ databases">
        <authorList>
            <person name="Xu Y."/>
            <person name="Nagy A."/>
            <person name="Yan X."/>
            <person name="Kim S.W."/>
            <person name="Haley B."/>
            <person name="Liu N.T."/>
            <person name="Nou X."/>
        </authorList>
    </citation>
    <scope>NUCLEOTIDE SEQUENCE [LARGE SCALE GENOMIC DNA]</scope>
    <source>
        <strain evidence="3">ATCC 49129</strain>
        <plasmid evidence="3">pri-1</plasmid>
    </source>
</reference>
<feature type="transmembrane region" description="Helical" evidence="1">
    <location>
        <begin position="70"/>
        <end position="89"/>
    </location>
</feature>
<geneLocation type="plasmid" evidence="3">
    <name>pri-1</name>
</geneLocation>
<evidence type="ECO:0000313" key="3">
    <source>
        <dbReference type="Proteomes" id="UP000078572"/>
    </source>
</evidence>
<evidence type="ECO:0000313" key="2">
    <source>
        <dbReference type="EMBL" id="ANJ76492.1"/>
    </source>
</evidence>
<keyword evidence="1" id="KW-1133">Transmembrane helix</keyword>
<sequence length="231" mass="24796">MPFLAISCFLMYANLIAAIRGLLRGGKARWLGQVHLFACGVASVAFLLGIEFLPPAAGGIDSGAYNWAPVAYLLFGCISLILFGFKLVLAARAQKGAIGGGLRFGMTTWAVLAAIYMCATPIDHLIFFRNPANSGVMDVTFSGEHLDCSGDMLIVRMEHQAAVYRCPKSIRLGRDYAQPFVPWPSYTEGESKTLKASIDRVLLEAAQSGDVVVKVPADPAQLNPIKNAGDN</sequence>
<accession>A0A192A867</accession>
<keyword evidence="1" id="KW-0812">Transmembrane</keyword>
<keyword evidence="1" id="KW-0472">Membrane</keyword>
<feature type="transmembrane region" description="Helical" evidence="1">
    <location>
        <begin position="101"/>
        <end position="122"/>
    </location>
</feature>
<dbReference type="Proteomes" id="UP000078572">
    <property type="component" value="Plasmid pRI-1"/>
</dbReference>
<gene>
    <name evidence="2" type="ORF">A9Y76_28295</name>
</gene>
<dbReference type="GeneID" id="61529932"/>
<evidence type="ECO:0000256" key="1">
    <source>
        <dbReference type="SAM" id="Phobius"/>
    </source>
</evidence>
<organism evidence="2 3">
    <name type="scientific">Ralstonia insidiosa</name>
    <dbReference type="NCBI Taxonomy" id="190721"/>
    <lineage>
        <taxon>Bacteria</taxon>
        <taxon>Pseudomonadati</taxon>
        <taxon>Pseudomonadota</taxon>
        <taxon>Betaproteobacteria</taxon>
        <taxon>Burkholderiales</taxon>
        <taxon>Burkholderiaceae</taxon>
        <taxon>Ralstonia</taxon>
    </lineage>
</organism>
<feature type="transmembrane region" description="Helical" evidence="1">
    <location>
        <begin position="6"/>
        <end position="23"/>
    </location>
</feature>
<keyword evidence="3" id="KW-1185">Reference proteome</keyword>
<dbReference type="RefSeq" id="WP_024979575.1">
    <property type="nucleotide sequence ID" value="NZ_CP016024.1"/>
</dbReference>
<dbReference type="AlphaFoldDB" id="A0A192A867"/>
<proteinExistence type="predicted"/>
<keyword evidence="2" id="KW-0614">Plasmid</keyword>
<dbReference type="EMBL" id="CP016024">
    <property type="protein sequence ID" value="ANJ76492.1"/>
    <property type="molecule type" value="Genomic_DNA"/>
</dbReference>
<protein>
    <submittedName>
        <fullName evidence="2">Uncharacterized protein</fullName>
    </submittedName>
</protein>